<proteinExistence type="predicted"/>
<name>A0A8D9H820_BRACM</name>
<dbReference type="EMBL" id="LS974618">
    <property type="protein sequence ID" value="CAG7894463.1"/>
    <property type="molecule type" value="Genomic_DNA"/>
</dbReference>
<feature type="compositionally biased region" description="Basic and acidic residues" evidence="1">
    <location>
        <begin position="64"/>
        <end position="85"/>
    </location>
</feature>
<dbReference type="Gramene" id="A02p34150.2_BraZ1">
    <property type="protein sequence ID" value="A02p34150.2_BraZ1.CDS.1"/>
    <property type="gene ID" value="A02g34150.2_BraZ1"/>
</dbReference>
<evidence type="ECO:0000313" key="2">
    <source>
        <dbReference type="EMBL" id="CAG7894463.1"/>
    </source>
</evidence>
<feature type="region of interest" description="Disordered" evidence="1">
    <location>
        <begin position="1"/>
        <end position="28"/>
    </location>
</feature>
<gene>
    <name evidence="2" type="ORF">BRAPAZ1V2_A02P34150.2</name>
</gene>
<protein>
    <submittedName>
        <fullName evidence="2">Uncharacterized protein</fullName>
    </submittedName>
</protein>
<feature type="region of interest" description="Disordered" evidence="1">
    <location>
        <begin position="53"/>
        <end position="93"/>
    </location>
</feature>
<accession>A0A8D9H820</accession>
<organism evidence="2 3">
    <name type="scientific">Brassica campestris</name>
    <name type="common">Field mustard</name>
    <dbReference type="NCBI Taxonomy" id="3711"/>
    <lineage>
        <taxon>Eukaryota</taxon>
        <taxon>Viridiplantae</taxon>
        <taxon>Streptophyta</taxon>
        <taxon>Embryophyta</taxon>
        <taxon>Tracheophyta</taxon>
        <taxon>Spermatophyta</taxon>
        <taxon>Magnoliopsida</taxon>
        <taxon>eudicotyledons</taxon>
        <taxon>Gunneridae</taxon>
        <taxon>Pentapetalae</taxon>
        <taxon>rosids</taxon>
        <taxon>malvids</taxon>
        <taxon>Brassicales</taxon>
        <taxon>Brassicaceae</taxon>
        <taxon>Brassiceae</taxon>
        <taxon>Brassica</taxon>
    </lineage>
</organism>
<evidence type="ECO:0000256" key="1">
    <source>
        <dbReference type="SAM" id="MobiDB-lite"/>
    </source>
</evidence>
<sequence>MEPAQHGDQDVLNNSTKVHPSDRTNQTAVYRIDPRTSGMEFWLEPRPYDRTDRTRAHLFRPSRHFRENSQDRLSLGREEPKDEHTFSPGGPST</sequence>
<dbReference type="AlphaFoldDB" id="A0A8D9H820"/>
<dbReference type="Proteomes" id="UP000694005">
    <property type="component" value="Chromosome A02"/>
</dbReference>
<feature type="compositionally biased region" description="Polar residues" evidence="1">
    <location>
        <begin position="11"/>
        <end position="28"/>
    </location>
</feature>
<evidence type="ECO:0000313" key="3">
    <source>
        <dbReference type="Proteomes" id="UP000694005"/>
    </source>
</evidence>
<reference evidence="2 3" key="1">
    <citation type="submission" date="2021-07" db="EMBL/GenBank/DDBJ databases">
        <authorList>
            <consortium name="Genoscope - CEA"/>
            <person name="William W."/>
        </authorList>
    </citation>
    <scope>NUCLEOTIDE SEQUENCE [LARGE SCALE GENOMIC DNA]</scope>
</reference>